<organism evidence="1 2">
    <name type="scientific">Marinobacterium aestuarii</name>
    <dbReference type="NCBI Taxonomy" id="1821621"/>
    <lineage>
        <taxon>Bacteria</taxon>
        <taxon>Pseudomonadati</taxon>
        <taxon>Pseudomonadota</taxon>
        <taxon>Gammaproteobacteria</taxon>
        <taxon>Oceanospirillales</taxon>
        <taxon>Oceanospirillaceae</taxon>
        <taxon>Marinobacterium</taxon>
    </lineage>
</organism>
<dbReference type="RefSeq" id="WP_067382542.1">
    <property type="nucleotide sequence ID" value="NZ_CP015839.1"/>
</dbReference>
<dbReference type="KEGG" id="mars:A8C75_12050"/>
<sequence>MAKHEEELKLVTQRRGKWSQSGVPHKGWSCEYIEDLGSPSEVCHMCESQNIRYVHYMSHHEYPEVLAVGCVCAGHMEDDLNAAKERDVQMHSRARKRKQWLSRVWKVSQKGYDYIKSDGYIVTVYPKEKSWGATIAAEKFDFVKHSYLFYKTQEKAKLAAFDVITKLLARKKNEYKP</sequence>
<dbReference type="OrthoDB" id="5514485at2"/>
<dbReference type="EMBL" id="CP015839">
    <property type="protein sequence ID" value="ANG63132.1"/>
    <property type="molecule type" value="Genomic_DNA"/>
</dbReference>
<dbReference type="Proteomes" id="UP000078070">
    <property type="component" value="Chromosome"/>
</dbReference>
<dbReference type="STRING" id="1821621.A8C75_12050"/>
<name>A0A1A9EZ64_9GAMM</name>
<evidence type="ECO:0000313" key="2">
    <source>
        <dbReference type="Proteomes" id="UP000078070"/>
    </source>
</evidence>
<reference evidence="2" key="1">
    <citation type="submission" date="2016-05" db="EMBL/GenBank/DDBJ databases">
        <authorList>
            <person name="Baek K."/>
            <person name="Yang S.-J."/>
        </authorList>
    </citation>
    <scope>NUCLEOTIDE SEQUENCE [LARGE SCALE GENOMIC DNA]</scope>
    <source>
        <strain evidence="2">ST58-10</strain>
    </source>
</reference>
<gene>
    <name evidence="1" type="ORF">A8C75_12050</name>
</gene>
<dbReference type="AlphaFoldDB" id="A0A1A9EZ64"/>
<evidence type="ECO:0000313" key="1">
    <source>
        <dbReference type="EMBL" id="ANG63132.1"/>
    </source>
</evidence>
<reference evidence="1 2" key="2">
    <citation type="journal article" date="2018" name="Int. J. Syst. Evol. Microbiol.">
        <title>Marinobacterium aestuarii sp. nov., a benzene-degrading marine bacterium isolated from estuary sediment.</title>
        <authorList>
            <person name="Bae S.S."/>
            <person name="Jung J."/>
            <person name="Chung D."/>
            <person name="Baek K."/>
        </authorList>
    </citation>
    <scope>NUCLEOTIDE SEQUENCE [LARGE SCALE GENOMIC DNA]</scope>
    <source>
        <strain evidence="1 2">ST58-10</strain>
    </source>
</reference>
<protein>
    <submittedName>
        <fullName evidence="1">Uncharacterized protein</fullName>
    </submittedName>
</protein>
<keyword evidence="2" id="KW-1185">Reference proteome</keyword>
<accession>A0A1A9EZ64</accession>
<proteinExistence type="predicted"/>